<feature type="transmembrane region" description="Helical" evidence="6">
    <location>
        <begin position="103"/>
        <end position="121"/>
    </location>
</feature>
<evidence type="ECO:0000313" key="9">
    <source>
        <dbReference type="Proteomes" id="UP000451565"/>
    </source>
</evidence>
<dbReference type="PANTHER" id="PTHR31566">
    <property type="entry name" value="CYTOCHROME C BIOGENESIS PROTEIN CCS1, CHLOROPLASTIC"/>
    <property type="match status" value="1"/>
</dbReference>
<comment type="caution">
    <text evidence="8">The sequence shown here is derived from an EMBL/GenBank/DDBJ whole genome shotgun (WGS) entry which is preliminary data.</text>
</comment>
<keyword evidence="2 6" id="KW-0812">Transmembrane</keyword>
<accession>A0A843Z1G4</accession>
<dbReference type="Pfam" id="PF05140">
    <property type="entry name" value="ResB"/>
    <property type="match status" value="1"/>
</dbReference>
<evidence type="ECO:0000256" key="3">
    <source>
        <dbReference type="ARBA" id="ARBA00022748"/>
    </source>
</evidence>
<protein>
    <submittedName>
        <fullName evidence="8">Cytochrome c biogenesis protein ResB</fullName>
    </submittedName>
</protein>
<evidence type="ECO:0000256" key="5">
    <source>
        <dbReference type="ARBA" id="ARBA00023136"/>
    </source>
</evidence>
<feature type="transmembrane region" description="Helical" evidence="6">
    <location>
        <begin position="197"/>
        <end position="215"/>
    </location>
</feature>
<evidence type="ECO:0000259" key="7">
    <source>
        <dbReference type="Pfam" id="PF05140"/>
    </source>
</evidence>
<comment type="subcellular location">
    <subcellularLocation>
        <location evidence="1">Membrane</location>
        <topology evidence="1">Multi-pass membrane protein</topology>
    </subcellularLocation>
</comment>
<dbReference type="GO" id="GO:0017004">
    <property type="term" value="P:cytochrome complex assembly"/>
    <property type="evidence" value="ECO:0007669"/>
    <property type="project" value="UniProtKB-KW"/>
</dbReference>
<evidence type="ECO:0000256" key="6">
    <source>
        <dbReference type="SAM" id="Phobius"/>
    </source>
</evidence>
<dbReference type="Proteomes" id="UP000451565">
    <property type="component" value="Unassembled WGS sequence"/>
</dbReference>
<gene>
    <name evidence="8" type="ORF">GEV47_18620</name>
</gene>
<keyword evidence="9" id="KW-1185">Reference proteome</keyword>
<proteinExistence type="predicted"/>
<name>A0A843Z1G4_9BURK</name>
<feature type="domain" description="ResB-like" evidence="7">
    <location>
        <begin position="50"/>
        <end position="720"/>
    </location>
</feature>
<dbReference type="AlphaFoldDB" id="A0A843Z1G4"/>
<dbReference type="PANTHER" id="PTHR31566:SF0">
    <property type="entry name" value="CYTOCHROME C BIOGENESIS PROTEIN CCS1, CHLOROPLASTIC"/>
    <property type="match status" value="1"/>
</dbReference>
<evidence type="ECO:0000313" key="8">
    <source>
        <dbReference type="EMBL" id="MQR02696.1"/>
    </source>
</evidence>
<keyword evidence="5 6" id="KW-0472">Membrane</keyword>
<keyword evidence="3" id="KW-0201">Cytochrome c-type biogenesis</keyword>
<evidence type="ECO:0000256" key="2">
    <source>
        <dbReference type="ARBA" id="ARBA00022692"/>
    </source>
</evidence>
<reference evidence="8 9" key="1">
    <citation type="submission" date="2019-10" db="EMBL/GenBank/DDBJ databases">
        <title>Glaciimonas soli sp. nov., a psychrophilic bacterium isolated from the forest soil of a high elevation mountain in Taiwan.</title>
        <authorList>
            <person name="Wang L.-T."/>
            <person name="Shieh W.Y."/>
        </authorList>
    </citation>
    <scope>NUCLEOTIDE SEQUENCE [LARGE SCALE GENOMIC DNA]</scope>
    <source>
        <strain evidence="8 9">GS1</strain>
    </source>
</reference>
<evidence type="ECO:0000256" key="1">
    <source>
        <dbReference type="ARBA" id="ARBA00004141"/>
    </source>
</evidence>
<dbReference type="OrthoDB" id="9770923at2"/>
<dbReference type="EMBL" id="WINI01000014">
    <property type="protein sequence ID" value="MQR02696.1"/>
    <property type="molecule type" value="Genomic_DNA"/>
</dbReference>
<dbReference type="RefSeq" id="WP_153236321.1">
    <property type="nucleotide sequence ID" value="NZ_WINI01000014.1"/>
</dbReference>
<dbReference type="GO" id="GO:0016020">
    <property type="term" value="C:membrane"/>
    <property type="evidence" value="ECO:0007669"/>
    <property type="project" value="UniProtKB-SubCell"/>
</dbReference>
<evidence type="ECO:0000256" key="4">
    <source>
        <dbReference type="ARBA" id="ARBA00022989"/>
    </source>
</evidence>
<organism evidence="8 9">
    <name type="scientific">Glaciimonas soli</name>
    <dbReference type="NCBI Taxonomy" id="2590999"/>
    <lineage>
        <taxon>Bacteria</taxon>
        <taxon>Pseudomonadati</taxon>
        <taxon>Pseudomonadota</taxon>
        <taxon>Betaproteobacteria</taxon>
        <taxon>Burkholderiales</taxon>
        <taxon>Oxalobacteraceae</taxon>
        <taxon>Glaciimonas</taxon>
    </lineage>
</organism>
<keyword evidence="4 6" id="KW-1133">Transmembrane helix</keyword>
<feature type="transmembrane region" description="Helical" evidence="6">
    <location>
        <begin position="52"/>
        <end position="70"/>
    </location>
</feature>
<dbReference type="InterPro" id="IPR023494">
    <property type="entry name" value="Cyt_c_bgen_Ccs1/CcsB/ResB"/>
</dbReference>
<dbReference type="InterPro" id="IPR007816">
    <property type="entry name" value="ResB-like_domain"/>
</dbReference>
<sequence length="737" mass="81986">MSTSSKHQPSTDVDADANVVAAAAVTYTGGIQLKTRFSWFAEFIELISSMRFAISLLTLIAIASTIGTVLKQDEPMPNYVNQFGPFWFDVFAKLGLYSVYSTWWFLLIMAFLVVSTSLCISRNAPKILKDLRSWRENVREQSLRNFHHKGEWTVPVAPETLTQQLLARINAKGYKTKVVQKDNAILISAKQGAANKWGYIFAHSAIVIICIGALLDSNLPIRAQKWLYGKTDFNGSGLIADIGPEHRLGLGNPTFRGNTLIPEGAASSTAVIPQANGVLIQDLPFTLQLKHFVIDFYSTGMPKLFASDVVLRDNQTGETISATIKVNHPLIYKGIAIYQSSFEDGGSKLKLTAFPMTGDKDATFPIAGEVNGSTPLDAKSANTNSQYTIQWSGFRPFNVENMAEQGQDLRAVSKSKSLNQQLAEDISKHMGSGAKSAVVKDLKNVGPSVQYILLDSAGQKREFSNYMQPVKVDDDYVFLTGVRDKPDDAFRYLRIPADDNDEVTEWMRLRAALNNPALRVQAAQRYAQRAIAENRDGSALLRAQLEQSAERGLSLFAGDGKQAGYLAISTFLEQVPQQEQEKAADIFMKILNGSLWDLWQVAREKDGLKDMPADEKHGRFLQLSANALSDASFYGAPVYLQLNSFEEIKASVFQVTRSPGKKVVYLGCLFLVLGVFSMLYVRERRLWVWIRSDSNGYGQSHALMAMSTQRKTLDFEKEFEVMKTQLMQLEAESKAQK</sequence>
<feature type="transmembrane region" description="Helical" evidence="6">
    <location>
        <begin position="663"/>
        <end position="681"/>
    </location>
</feature>